<evidence type="ECO:0000313" key="3">
    <source>
        <dbReference type="Proteomes" id="UP000049983"/>
    </source>
</evidence>
<evidence type="ECO:0000313" key="2">
    <source>
        <dbReference type="EMBL" id="CTQ71154.1"/>
    </source>
</evidence>
<proteinExistence type="predicted"/>
<accession>A0A0M6Z598</accession>
<keyword evidence="3" id="KW-1185">Reference proteome</keyword>
<dbReference type="OrthoDB" id="644473at2"/>
<dbReference type="Proteomes" id="UP000049983">
    <property type="component" value="Unassembled WGS sequence"/>
</dbReference>
<dbReference type="RefSeq" id="WP_055113629.1">
    <property type="nucleotide sequence ID" value="NZ_CXWA01000001.1"/>
</dbReference>
<dbReference type="EMBL" id="CXWC01000010">
    <property type="protein sequence ID" value="CTQ71154.1"/>
    <property type="molecule type" value="Genomic_DNA"/>
</dbReference>
<evidence type="ECO:0000256" key="1">
    <source>
        <dbReference type="SAM" id="Phobius"/>
    </source>
</evidence>
<feature type="transmembrane region" description="Helical" evidence="1">
    <location>
        <begin position="23"/>
        <end position="45"/>
    </location>
</feature>
<dbReference type="AlphaFoldDB" id="A0A0M6Z598"/>
<name>A0A0M6Z598_9HYPH</name>
<protein>
    <submittedName>
        <fullName evidence="2">Uncharacterized protein</fullName>
    </submittedName>
</protein>
<dbReference type="GeneID" id="97670169"/>
<keyword evidence="1" id="KW-0472">Membrane</keyword>
<organism evidence="2 3">
    <name type="scientific">Roseibium album</name>
    <dbReference type="NCBI Taxonomy" id="311410"/>
    <lineage>
        <taxon>Bacteria</taxon>
        <taxon>Pseudomonadati</taxon>
        <taxon>Pseudomonadota</taxon>
        <taxon>Alphaproteobacteria</taxon>
        <taxon>Hyphomicrobiales</taxon>
        <taxon>Stappiaceae</taxon>
        <taxon>Roseibium</taxon>
    </lineage>
</organism>
<keyword evidence="1" id="KW-0812">Transmembrane</keyword>
<sequence length="255" mass="27766">MSWKQTKDAPFFVGYLNAVPKQLVTFLLVFSVCFAGGLGIAALALSSTQNDPGDGGFQWGNRFENIGIMELRPYPVLRVAADADNPARTYMLSGQGKRGVFKQAEQHHDNAVLLRGIPVKRGDLTMIQVNVRRIEAAEGEGADFTPSEPVQLGRWKLTGEICDGKCYAGAMRPGQGLAHKACADLCLTGGIPPVFVSSGPVENRNFFLMADKDGNLLGDEIKPLLALFVELEGDVERLDDLMVFKVDLAKARILR</sequence>
<gene>
    <name evidence="2" type="ORF">LA5096_02801</name>
</gene>
<reference evidence="3" key="1">
    <citation type="submission" date="2015-07" db="EMBL/GenBank/DDBJ databases">
        <authorList>
            <person name="Rodrigo-Torres Lidia"/>
            <person name="Arahal R.David."/>
        </authorList>
    </citation>
    <scope>NUCLEOTIDE SEQUENCE [LARGE SCALE GENOMIC DNA]</scope>
    <source>
        <strain evidence="3">CECT 5096</strain>
    </source>
</reference>
<keyword evidence="1" id="KW-1133">Transmembrane helix</keyword>
<dbReference type="STRING" id="311410.LA5095_01547"/>